<dbReference type="VEuPathDB" id="MicrosporidiaDB:M896_091150"/>
<dbReference type="Proteomes" id="UP000031056">
    <property type="component" value="Unassembled WGS sequence"/>
</dbReference>
<feature type="transmembrane region" description="Helical" evidence="3">
    <location>
        <begin position="255"/>
        <end position="277"/>
    </location>
</feature>
<name>A0A0B2UJG1_9MICR</name>
<dbReference type="AlphaFoldDB" id="A0A0B2UJG1"/>
<dbReference type="SUPFAM" id="SSF51735">
    <property type="entry name" value="NAD(P)-binding Rossmann-fold domains"/>
    <property type="match status" value="1"/>
</dbReference>
<dbReference type="HOGENOM" id="CLU_010194_38_0_1"/>
<keyword evidence="3" id="KW-0812">Transmembrane</keyword>
<keyword evidence="3" id="KW-1133">Transmembrane helix</keyword>
<dbReference type="STRING" id="1354746.A0A0B2UJG1"/>
<dbReference type="InterPro" id="IPR002347">
    <property type="entry name" value="SDR_fam"/>
</dbReference>
<gene>
    <name evidence="4" type="ORF">M896_091150</name>
</gene>
<dbReference type="PANTHER" id="PTHR43899">
    <property type="entry name" value="RH59310P"/>
    <property type="match status" value="1"/>
</dbReference>
<dbReference type="FunCoup" id="A0A0B2UJG1">
    <property type="interactions" value="113"/>
</dbReference>
<dbReference type="RefSeq" id="XP_014563229.1">
    <property type="nucleotide sequence ID" value="XM_014707743.1"/>
</dbReference>
<comment type="caution">
    <text evidence="4">The sequence shown here is derived from an EMBL/GenBank/DDBJ whole genome shotgun (WGS) entry which is preliminary data.</text>
</comment>
<dbReference type="PRINTS" id="PR00081">
    <property type="entry name" value="GDHRDH"/>
</dbReference>
<evidence type="ECO:0000313" key="4">
    <source>
        <dbReference type="EMBL" id="KHN69187.1"/>
    </source>
</evidence>
<dbReference type="EMBL" id="JOKQ01000009">
    <property type="protein sequence ID" value="KHN69187.1"/>
    <property type="molecule type" value="Genomic_DNA"/>
</dbReference>
<comment type="similarity">
    <text evidence="1">Belongs to the short-chain dehydrogenases/reductases (SDR) family.</text>
</comment>
<proteinExistence type="inferred from homology"/>
<dbReference type="InParanoid" id="A0A0B2UJG1"/>
<evidence type="ECO:0000256" key="1">
    <source>
        <dbReference type="ARBA" id="ARBA00006484"/>
    </source>
</evidence>
<keyword evidence="5" id="KW-1185">Reference proteome</keyword>
<dbReference type="Gene3D" id="3.40.50.720">
    <property type="entry name" value="NAD(P)-binding Rossmann-like Domain"/>
    <property type="match status" value="1"/>
</dbReference>
<keyword evidence="3" id="KW-0472">Membrane</keyword>
<sequence length="295" mass="33530">MIVQALYIYIAYVLSKVIPAVYQYIYSRCRNHQVWDDIKGRYVLINDATGSIGAALALEFAKRGMKIVLVGKNELKLVKLHLNISQITECHMHIVDYNKKSNFEFIDQYDIRVLVNCVGTANNSPGYFVEHPFEEIMRANLQGPVLLMKQIIANMMENGRGYVLSVGSLMENVPSPLYSSYGCSKAGLISLSNSLYYELEECGINVEYAYFGYMCQGVSGQDNSSVLRPSPIVLACSILDMFGSGKSCIPYLPHFLVYLMIICIPSPLLNRLIFFSNRQRMIDERKRMANYYKNH</sequence>
<evidence type="ECO:0000313" key="5">
    <source>
        <dbReference type="Proteomes" id="UP000031056"/>
    </source>
</evidence>
<dbReference type="OrthoDB" id="5545019at2759"/>
<reference evidence="4 5" key="1">
    <citation type="journal article" date="2014" name="MBio">
        <title>The Ordospora colligata genome; evolution of extreme reduction in microsporidia and host-to-parasite horizontal gene transfer.</title>
        <authorList>
            <person name="Pombert J.-F."/>
            <person name="Haag K.L."/>
            <person name="Beidas S."/>
            <person name="Ebert D."/>
            <person name="Keeling P.J."/>
        </authorList>
    </citation>
    <scope>NUCLEOTIDE SEQUENCE [LARGE SCALE GENOMIC DNA]</scope>
    <source>
        <strain evidence="4 5">OC4</strain>
    </source>
</reference>
<evidence type="ECO:0000256" key="2">
    <source>
        <dbReference type="ARBA" id="ARBA00023002"/>
    </source>
</evidence>
<dbReference type="GeneID" id="26262328"/>
<organism evidence="4 5">
    <name type="scientific">Ordospora colligata OC4</name>
    <dbReference type="NCBI Taxonomy" id="1354746"/>
    <lineage>
        <taxon>Eukaryota</taxon>
        <taxon>Fungi</taxon>
        <taxon>Fungi incertae sedis</taxon>
        <taxon>Microsporidia</taxon>
        <taxon>Ordosporidae</taxon>
        <taxon>Ordospora</taxon>
    </lineage>
</organism>
<dbReference type="Pfam" id="PF00106">
    <property type="entry name" value="adh_short"/>
    <property type="match status" value="1"/>
</dbReference>
<keyword evidence="2" id="KW-0560">Oxidoreductase</keyword>
<dbReference type="InterPro" id="IPR051019">
    <property type="entry name" value="VLCFA-Steroid_DH"/>
</dbReference>
<dbReference type="InterPro" id="IPR036291">
    <property type="entry name" value="NAD(P)-bd_dom_sf"/>
</dbReference>
<dbReference type="PANTHER" id="PTHR43899:SF13">
    <property type="entry name" value="RH59310P"/>
    <property type="match status" value="1"/>
</dbReference>
<evidence type="ECO:0000256" key="3">
    <source>
        <dbReference type="SAM" id="Phobius"/>
    </source>
</evidence>
<accession>A0A0B2UJG1</accession>
<protein>
    <submittedName>
        <fullName evidence="4">Putative short-chain alcohol dehydrogenase</fullName>
    </submittedName>
</protein>
<dbReference type="GO" id="GO:0016491">
    <property type="term" value="F:oxidoreductase activity"/>
    <property type="evidence" value="ECO:0007669"/>
    <property type="project" value="UniProtKB-KW"/>
</dbReference>